<reference evidence="6 7" key="1">
    <citation type="journal article" date="2017" name="Nat. Ecol. Evol.">
        <title>Scallop genome provides insights into evolution of bilaterian karyotype and development.</title>
        <authorList>
            <person name="Wang S."/>
            <person name="Zhang J."/>
            <person name="Jiao W."/>
            <person name="Li J."/>
            <person name="Xun X."/>
            <person name="Sun Y."/>
            <person name="Guo X."/>
            <person name="Huan P."/>
            <person name="Dong B."/>
            <person name="Zhang L."/>
            <person name="Hu X."/>
            <person name="Sun X."/>
            <person name="Wang J."/>
            <person name="Zhao C."/>
            <person name="Wang Y."/>
            <person name="Wang D."/>
            <person name="Huang X."/>
            <person name="Wang R."/>
            <person name="Lv J."/>
            <person name="Li Y."/>
            <person name="Zhang Z."/>
            <person name="Liu B."/>
            <person name="Lu W."/>
            <person name="Hui Y."/>
            <person name="Liang J."/>
            <person name="Zhou Z."/>
            <person name="Hou R."/>
            <person name="Li X."/>
            <person name="Liu Y."/>
            <person name="Li H."/>
            <person name="Ning X."/>
            <person name="Lin Y."/>
            <person name="Zhao L."/>
            <person name="Xing Q."/>
            <person name="Dou J."/>
            <person name="Li Y."/>
            <person name="Mao J."/>
            <person name="Guo H."/>
            <person name="Dou H."/>
            <person name="Li T."/>
            <person name="Mu C."/>
            <person name="Jiang W."/>
            <person name="Fu Q."/>
            <person name="Fu X."/>
            <person name="Miao Y."/>
            <person name="Liu J."/>
            <person name="Yu Q."/>
            <person name="Li R."/>
            <person name="Liao H."/>
            <person name="Li X."/>
            <person name="Kong Y."/>
            <person name="Jiang Z."/>
            <person name="Chourrout D."/>
            <person name="Li R."/>
            <person name="Bao Z."/>
        </authorList>
    </citation>
    <scope>NUCLEOTIDE SEQUENCE [LARGE SCALE GENOMIC DNA]</scope>
    <source>
        <strain evidence="6 7">PY_sf001</strain>
    </source>
</reference>
<gene>
    <name evidence="6" type="ORF">KP79_PYT19945</name>
</gene>
<protein>
    <recommendedName>
        <fullName evidence="2">non-specific serine/threonine protein kinase</fullName>
        <ecNumber evidence="2">2.7.11.1</ecNumber>
    </recommendedName>
</protein>
<feature type="domain" description="Protein kinase" evidence="5">
    <location>
        <begin position="13"/>
        <end position="65"/>
    </location>
</feature>
<accession>A0A210QG73</accession>
<evidence type="ECO:0000256" key="3">
    <source>
        <dbReference type="ARBA" id="ARBA00022741"/>
    </source>
</evidence>
<keyword evidence="7" id="KW-1185">Reference proteome</keyword>
<organism evidence="6 7">
    <name type="scientific">Mizuhopecten yessoensis</name>
    <name type="common">Japanese scallop</name>
    <name type="synonym">Patinopecten yessoensis</name>
    <dbReference type="NCBI Taxonomy" id="6573"/>
    <lineage>
        <taxon>Eukaryota</taxon>
        <taxon>Metazoa</taxon>
        <taxon>Spiralia</taxon>
        <taxon>Lophotrochozoa</taxon>
        <taxon>Mollusca</taxon>
        <taxon>Bivalvia</taxon>
        <taxon>Autobranchia</taxon>
        <taxon>Pteriomorphia</taxon>
        <taxon>Pectinida</taxon>
        <taxon>Pectinoidea</taxon>
        <taxon>Pectinidae</taxon>
        <taxon>Mizuhopecten</taxon>
    </lineage>
</organism>
<evidence type="ECO:0000256" key="4">
    <source>
        <dbReference type="ARBA" id="ARBA00022840"/>
    </source>
</evidence>
<dbReference type="Proteomes" id="UP000242188">
    <property type="component" value="Unassembled WGS sequence"/>
</dbReference>
<dbReference type="GO" id="GO:0004674">
    <property type="term" value="F:protein serine/threonine kinase activity"/>
    <property type="evidence" value="ECO:0007669"/>
    <property type="project" value="UniProtKB-EC"/>
</dbReference>
<dbReference type="STRING" id="6573.A0A210QG73"/>
<keyword evidence="4" id="KW-0067">ATP-binding</keyword>
<proteinExistence type="inferred from homology"/>
<evidence type="ECO:0000256" key="1">
    <source>
        <dbReference type="ARBA" id="ARBA00008874"/>
    </source>
</evidence>
<evidence type="ECO:0000256" key="2">
    <source>
        <dbReference type="ARBA" id="ARBA00012513"/>
    </source>
</evidence>
<evidence type="ECO:0000259" key="5">
    <source>
        <dbReference type="Pfam" id="PF00069"/>
    </source>
</evidence>
<dbReference type="Pfam" id="PF00069">
    <property type="entry name" value="Pkinase"/>
    <property type="match status" value="1"/>
</dbReference>
<dbReference type="PANTHER" id="PTHR45832">
    <property type="entry name" value="SERINE/THREONINE-PROTEIN KINASE SAMKA-RELATED-RELATED"/>
    <property type="match status" value="1"/>
</dbReference>
<dbReference type="InterPro" id="IPR000719">
    <property type="entry name" value="Prot_kinase_dom"/>
</dbReference>
<dbReference type="EC" id="2.7.11.1" evidence="2"/>
<keyword evidence="6" id="KW-0808">Transferase</keyword>
<dbReference type="OrthoDB" id="2914378at2759"/>
<dbReference type="SUPFAM" id="SSF56112">
    <property type="entry name" value="Protein kinase-like (PK-like)"/>
    <property type="match status" value="1"/>
</dbReference>
<evidence type="ECO:0000313" key="7">
    <source>
        <dbReference type="Proteomes" id="UP000242188"/>
    </source>
</evidence>
<dbReference type="GO" id="GO:0005524">
    <property type="term" value="F:ATP binding"/>
    <property type="evidence" value="ECO:0007669"/>
    <property type="project" value="UniProtKB-KW"/>
</dbReference>
<keyword evidence="6" id="KW-0418">Kinase</keyword>
<keyword evidence="3" id="KW-0547">Nucleotide-binding</keyword>
<name>A0A210QG73_MIZYE</name>
<comment type="similarity">
    <text evidence="1">Belongs to the protein kinase superfamily. STE Ser/Thr protein kinase family. STE20 subfamily.</text>
</comment>
<dbReference type="InterPro" id="IPR051931">
    <property type="entry name" value="PAK3-like"/>
</dbReference>
<dbReference type="EMBL" id="NEDP02003844">
    <property type="protein sequence ID" value="OWF47621.1"/>
    <property type="molecule type" value="Genomic_DNA"/>
</dbReference>
<dbReference type="AlphaFoldDB" id="A0A210QG73"/>
<dbReference type="Gene3D" id="1.10.510.10">
    <property type="entry name" value="Transferase(Phosphotransferase) domain 1"/>
    <property type="match status" value="1"/>
</dbReference>
<dbReference type="PANTHER" id="PTHR45832:SF22">
    <property type="entry name" value="SERINE_THREONINE-PROTEIN KINASE SAMKA-RELATED"/>
    <property type="match status" value="1"/>
</dbReference>
<sequence>MGNSDTSCFQLCQVKALYLIATNGKPDIKEKNKLSPVFQDFLDKCLEVDVDKRCSASELLKHPFLRLAKPLANLQPLILAAKEAQKGH</sequence>
<evidence type="ECO:0000313" key="6">
    <source>
        <dbReference type="EMBL" id="OWF47621.1"/>
    </source>
</evidence>
<comment type="caution">
    <text evidence="6">The sequence shown here is derived from an EMBL/GenBank/DDBJ whole genome shotgun (WGS) entry which is preliminary data.</text>
</comment>
<dbReference type="InterPro" id="IPR011009">
    <property type="entry name" value="Kinase-like_dom_sf"/>
</dbReference>